<dbReference type="PATRIC" id="fig|1766.6.peg.5129"/>
<dbReference type="PANTHER" id="PTHR43046">
    <property type="entry name" value="GDP-MANNOSE MANNOSYL HYDROLASE"/>
    <property type="match status" value="1"/>
</dbReference>
<accession>A0A0N9YGF6</accession>
<dbReference type="GO" id="GO:0016787">
    <property type="term" value="F:hydrolase activity"/>
    <property type="evidence" value="ECO:0007669"/>
    <property type="project" value="UniProtKB-KW"/>
</dbReference>
<evidence type="ECO:0000313" key="5">
    <source>
        <dbReference type="EMBL" id="ALI28948.1"/>
    </source>
</evidence>
<name>A0A0N9YGF6_MYCFO</name>
<dbReference type="PROSITE" id="PS51462">
    <property type="entry name" value="NUDIX"/>
    <property type="match status" value="1"/>
</dbReference>
<dbReference type="Pfam" id="PF00583">
    <property type="entry name" value="Acetyltransf_1"/>
    <property type="match status" value="1"/>
</dbReference>
<dbReference type="InterPro" id="IPR016181">
    <property type="entry name" value="Acyl_CoA_acyltransferase"/>
</dbReference>
<gene>
    <name evidence="5" type="ORF">XA26_51540</name>
</gene>
<dbReference type="KEGG" id="mft:XA26_51540"/>
<dbReference type="AlphaFoldDB" id="A0A0N9YGF6"/>
<dbReference type="InterPro" id="IPR020084">
    <property type="entry name" value="NUDIX_hydrolase_CS"/>
</dbReference>
<dbReference type="Pfam" id="PF00293">
    <property type="entry name" value="NUDIX"/>
    <property type="match status" value="1"/>
</dbReference>
<dbReference type="InterPro" id="IPR015797">
    <property type="entry name" value="NUDIX_hydrolase-like_dom_sf"/>
</dbReference>
<dbReference type="CDD" id="cd04679">
    <property type="entry name" value="NUDIX_MutT_Nudt1"/>
    <property type="match status" value="1"/>
</dbReference>
<dbReference type="InterPro" id="IPR000182">
    <property type="entry name" value="GNAT_dom"/>
</dbReference>
<keyword evidence="6" id="KW-1185">Reference proteome</keyword>
<reference evidence="5 6" key="1">
    <citation type="journal article" date="2015" name="MBio">
        <title>Enzymatic Degradation of Phenazines Can Generate Energy and Protect Sensitive Organisms from Toxicity.</title>
        <authorList>
            <person name="Costa K.C."/>
            <person name="Bergkessel M."/>
            <person name="Saunders S."/>
            <person name="Korlach J."/>
            <person name="Newman D.K."/>
        </authorList>
    </citation>
    <scope>NUCLEOTIDE SEQUENCE [LARGE SCALE GENOMIC DNA]</scope>
    <source>
        <strain evidence="5 6">CT6</strain>
    </source>
</reference>
<dbReference type="Gene3D" id="3.90.79.10">
    <property type="entry name" value="Nucleoside Triphosphate Pyrophosphohydrolase"/>
    <property type="match status" value="1"/>
</dbReference>
<evidence type="ECO:0000256" key="2">
    <source>
        <dbReference type="ARBA" id="ARBA00022801"/>
    </source>
</evidence>
<feature type="domain" description="Nudix hydrolase" evidence="4">
    <location>
        <begin position="4"/>
        <end position="132"/>
    </location>
</feature>
<proteinExistence type="predicted"/>
<evidence type="ECO:0000256" key="1">
    <source>
        <dbReference type="ARBA" id="ARBA00001946"/>
    </source>
</evidence>
<evidence type="ECO:0000259" key="3">
    <source>
        <dbReference type="PROSITE" id="PS51186"/>
    </source>
</evidence>
<feature type="domain" description="N-acetyltransferase" evidence="3">
    <location>
        <begin position="138"/>
        <end position="285"/>
    </location>
</feature>
<dbReference type="GO" id="GO:0016747">
    <property type="term" value="F:acyltransferase activity, transferring groups other than amino-acyl groups"/>
    <property type="evidence" value="ECO:0007669"/>
    <property type="project" value="InterPro"/>
</dbReference>
<dbReference type="CDD" id="cd04301">
    <property type="entry name" value="NAT_SF"/>
    <property type="match status" value="1"/>
</dbReference>
<dbReference type="Proteomes" id="UP000057134">
    <property type="component" value="Chromosome"/>
</dbReference>
<comment type="cofactor">
    <cofactor evidence="1">
        <name>Mg(2+)</name>
        <dbReference type="ChEBI" id="CHEBI:18420"/>
    </cofactor>
</comment>
<protein>
    <submittedName>
        <fullName evidence="5">MutT/nudix family protein</fullName>
    </submittedName>
</protein>
<dbReference type="Gene3D" id="3.40.630.30">
    <property type="match status" value="1"/>
</dbReference>
<keyword evidence="2" id="KW-0378">Hydrolase</keyword>
<evidence type="ECO:0000313" key="6">
    <source>
        <dbReference type="Proteomes" id="UP000057134"/>
    </source>
</evidence>
<dbReference type="InterPro" id="IPR000086">
    <property type="entry name" value="NUDIX_hydrolase_dom"/>
</dbReference>
<dbReference type="PROSITE" id="PS00893">
    <property type="entry name" value="NUDIX_BOX"/>
    <property type="match status" value="1"/>
</dbReference>
<dbReference type="SUPFAM" id="SSF55729">
    <property type="entry name" value="Acyl-CoA N-acyltransferases (Nat)"/>
    <property type="match status" value="1"/>
</dbReference>
<dbReference type="RefSeq" id="WP_235627215.1">
    <property type="nucleotide sequence ID" value="NZ_CP011269.1"/>
</dbReference>
<dbReference type="PANTHER" id="PTHR43046:SF14">
    <property type="entry name" value="MUTT_NUDIX FAMILY PROTEIN"/>
    <property type="match status" value="1"/>
</dbReference>
<dbReference type="PROSITE" id="PS51186">
    <property type="entry name" value="GNAT"/>
    <property type="match status" value="1"/>
</dbReference>
<organism evidence="5 6">
    <name type="scientific">Mycolicibacterium fortuitum</name>
    <name type="common">Mycobacterium fortuitum</name>
    <dbReference type="NCBI Taxonomy" id="1766"/>
    <lineage>
        <taxon>Bacteria</taxon>
        <taxon>Bacillati</taxon>
        <taxon>Actinomycetota</taxon>
        <taxon>Actinomycetes</taxon>
        <taxon>Mycobacteriales</taxon>
        <taxon>Mycobacteriaceae</taxon>
        <taxon>Mycolicibacterium</taxon>
    </lineage>
</organism>
<evidence type="ECO:0000259" key="4">
    <source>
        <dbReference type="PROSITE" id="PS51462"/>
    </source>
</evidence>
<dbReference type="STRING" id="1766.XA26_51540"/>
<dbReference type="EMBL" id="CP011269">
    <property type="protein sequence ID" value="ALI28948.1"/>
    <property type="molecule type" value="Genomic_DNA"/>
</dbReference>
<sequence length="285" mass="32425">MTQEPRLGCGAAIMRDGALLLVRRRCDPEAGHWGLPGGKVDWLEPVQAAVVREIREELGIELESVELLCVIDQIDPAKPEHWVAPVYLARQFSGEPRIVEPDKHAEWGWFRLRRLPEPLTMATRVALPHLAELFENRFHVRPMVRSDWPWISDWFRDAELDRQLGPIDDEWLEHVLSDHGGVELVVEDDHRQPAALVGCVWDRSGDEHAITDLAVNPRLRRSGIGREAVTATLAWAGHPAAKCWIAFVDVDNSAAFSFFSAIGWRHEGLDDGMHRFCREIEAPRR</sequence>
<dbReference type="SUPFAM" id="SSF55811">
    <property type="entry name" value="Nudix"/>
    <property type="match status" value="1"/>
</dbReference>